<dbReference type="EMBL" id="JADOEF010000004">
    <property type="protein sequence ID" value="MBF7811974.1"/>
    <property type="molecule type" value="Genomic_DNA"/>
</dbReference>
<proteinExistence type="inferred from homology"/>
<dbReference type="Pfam" id="PF02452">
    <property type="entry name" value="PemK_toxin"/>
    <property type="match status" value="1"/>
</dbReference>
<sequence>MKFKKGQIVKYSFPKIEGNKNVIVGEHSAVVLFSRETPYRTILIAPITTAQSLKDENKIPQNYVELDLNNYLGVLEHDSYINLDMIFPVDDKEIEVLEKYNKKIEKFLDTDDLEQLDYKIALTYELQKYLNKQVNQEVKTIVEYIDTSIKEKIKKALEVIENEDIMNTIIYIIENDLIKELKSTYK</sequence>
<evidence type="ECO:0000313" key="5">
    <source>
        <dbReference type="Proteomes" id="UP000631418"/>
    </source>
</evidence>
<name>A0AAE2UYC4_CLOBE</name>
<reference evidence="3" key="2">
    <citation type="submission" date="2020-11" db="EMBL/GenBank/DDBJ databases">
        <authorList>
            <person name="Thieme N."/>
            <person name="Liebl W."/>
            <person name="Zverlov V."/>
        </authorList>
    </citation>
    <scope>NUCLEOTIDE SEQUENCE</scope>
    <source>
        <strain evidence="3">NT08</strain>
    </source>
</reference>
<evidence type="ECO:0000256" key="1">
    <source>
        <dbReference type="ARBA" id="ARBA00007521"/>
    </source>
</evidence>
<keyword evidence="2" id="KW-1277">Toxin-antitoxin system</keyword>
<dbReference type="AlphaFoldDB" id="A0AAE2UYC4"/>
<dbReference type="RefSeq" id="WP_011968712.1">
    <property type="nucleotide sequence ID" value="NZ_CP073279.1"/>
</dbReference>
<dbReference type="GO" id="GO:0003677">
    <property type="term" value="F:DNA binding"/>
    <property type="evidence" value="ECO:0007669"/>
    <property type="project" value="InterPro"/>
</dbReference>
<organism evidence="3 5">
    <name type="scientific">Clostridium beijerinckii</name>
    <name type="common">Clostridium MP</name>
    <dbReference type="NCBI Taxonomy" id="1520"/>
    <lineage>
        <taxon>Bacteria</taxon>
        <taxon>Bacillati</taxon>
        <taxon>Bacillota</taxon>
        <taxon>Clostridia</taxon>
        <taxon>Eubacteriales</taxon>
        <taxon>Clostridiaceae</taxon>
        <taxon>Clostridium</taxon>
    </lineage>
</organism>
<dbReference type="Proteomes" id="UP001193748">
    <property type="component" value="Unassembled WGS sequence"/>
</dbReference>
<gene>
    <name evidence="4" type="ORF">B0H41_002545</name>
    <name evidence="3" type="ORF">IS491_25615</name>
</gene>
<comment type="similarity">
    <text evidence="1">Belongs to the PemK/MazF family.</text>
</comment>
<dbReference type="Proteomes" id="UP000631418">
    <property type="component" value="Unassembled WGS sequence"/>
</dbReference>
<protein>
    <submittedName>
        <fullName evidence="3">Type II toxin-antitoxin system PemK/MazF family toxin</fullName>
    </submittedName>
</protein>
<dbReference type="SUPFAM" id="SSF50118">
    <property type="entry name" value="Cell growth inhibitor/plasmid maintenance toxic component"/>
    <property type="match status" value="1"/>
</dbReference>
<dbReference type="EMBL" id="JABSWW010000001">
    <property type="protein sequence ID" value="NRT88866.1"/>
    <property type="molecule type" value="Genomic_DNA"/>
</dbReference>
<evidence type="ECO:0000313" key="3">
    <source>
        <dbReference type="EMBL" id="MBF7811974.1"/>
    </source>
</evidence>
<reference evidence="4" key="1">
    <citation type="submission" date="2020-05" db="EMBL/GenBank/DDBJ databases">
        <authorList>
            <person name="Brown S."/>
            <person name="Huntemann M."/>
            <person name="Clum A."/>
            <person name="Spunde A."/>
            <person name="Palaniappan K."/>
            <person name="Ritter S."/>
            <person name="Mikhailova N."/>
            <person name="Chen I.-M."/>
            <person name="Stamatis D."/>
            <person name="Reddy T."/>
            <person name="O'Malley R."/>
            <person name="Daum C."/>
            <person name="Shapiro N."/>
            <person name="Ivanova N."/>
            <person name="Kyrpides N."/>
            <person name="Woyke T."/>
        </authorList>
    </citation>
    <scope>NUCLEOTIDE SEQUENCE</scope>
    <source>
        <strain evidence="4">DJ080</strain>
    </source>
</reference>
<evidence type="ECO:0000256" key="2">
    <source>
        <dbReference type="ARBA" id="ARBA00022649"/>
    </source>
</evidence>
<comment type="caution">
    <text evidence="3">The sequence shown here is derived from an EMBL/GenBank/DDBJ whole genome shotgun (WGS) entry which is preliminary data.</text>
</comment>
<dbReference type="Gene3D" id="2.30.30.110">
    <property type="match status" value="1"/>
</dbReference>
<dbReference type="InterPro" id="IPR011067">
    <property type="entry name" value="Plasmid_toxin/cell-grow_inhib"/>
</dbReference>
<evidence type="ECO:0000313" key="4">
    <source>
        <dbReference type="EMBL" id="NRT88866.1"/>
    </source>
</evidence>
<reference evidence="4" key="3">
    <citation type="journal article" date="2022" name="Nat. Biotechnol.">
        <title>Carbon-negative production of acetone and isopropanol by gas fermentation at industrial pilot scale.</title>
        <authorList>
            <person name="Liew F.E."/>
            <person name="Nogle R."/>
            <person name="Abdalla T."/>
            <person name="Rasor B.J."/>
            <person name="Canter C."/>
            <person name="Jensen R.O."/>
            <person name="Wang L."/>
            <person name="Strutz J."/>
            <person name="Chirania P."/>
            <person name="De Tissera S."/>
            <person name="Mueller A.P."/>
            <person name="Ruan Z."/>
            <person name="Gao A."/>
            <person name="Tran L."/>
            <person name="Engle N.L."/>
            <person name="Bromley J.C."/>
            <person name="Daniell J."/>
            <person name="Conrado R."/>
            <person name="Tschaplinski T.J."/>
            <person name="Giannone R.J."/>
            <person name="Hettich R.L."/>
            <person name="Karim A.S."/>
            <person name="Simpson S.D."/>
            <person name="Brown S.D."/>
            <person name="Leang C."/>
            <person name="Jewett M.C."/>
            <person name="Kopke M."/>
        </authorList>
    </citation>
    <scope>NUCLEOTIDE SEQUENCE</scope>
    <source>
        <strain evidence="4">DJ080</strain>
    </source>
</reference>
<dbReference type="InterPro" id="IPR003477">
    <property type="entry name" value="PemK-like"/>
</dbReference>
<accession>A0AAE2UYC4</accession>